<organism evidence="2">
    <name type="scientific">Tanacetum cinerariifolium</name>
    <name type="common">Dalmatian daisy</name>
    <name type="synonym">Chrysanthemum cinerariifolium</name>
    <dbReference type="NCBI Taxonomy" id="118510"/>
    <lineage>
        <taxon>Eukaryota</taxon>
        <taxon>Viridiplantae</taxon>
        <taxon>Streptophyta</taxon>
        <taxon>Embryophyta</taxon>
        <taxon>Tracheophyta</taxon>
        <taxon>Spermatophyta</taxon>
        <taxon>Magnoliopsida</taxon>
        <taxon>eudicotyledons</taxon>
        <taxon>Gunneridae</taxon>
        <taxon>Pentapetalae</taxon>
        <taxon>asterids</taxon>
        <taxon>campanulids</taxon>
        <taxon>Asterales</taxon>
        <taxon>Asteraceae</taxon>
        <taxon>Asteroideae</taxon>
        <taxon>Anthemideae</taxon>
        <taxon>Anthemidinae</taxon>
        <taxon>Tanacetum</taxon>
    </lineage>
</organism>
<feature type="region of interest" description="Disordered" evidence="1">
    <location>
        <begin position="40"/>
        <end position="61"/>
    </location>
</feature>
<feature type="region of interest" description="Disordered" evidence="1">
    <location>
        <begin position="185"/>
        <end position="216"/>
    </location>
</feature>
<accession>A0A699L2A0</accession>
<evidence type="ECO:0000313" key="2">
    <source>
        <dbReference type="EMBL" id="GFB16439.1"/>
    </source>
</evidence>
<feature type="non-terminal residue" evidence="2">
    <location>
        <position position="1"/>
    </location>
</feature>
<name>A0A699L2A0_TANCI</name>
<evidence type="ECO:0000256" key="1">
    <source>
        <dbReference type="SAM" id="MobiDB-lite"/>
    </source>
</evidence>
<gene>
    <name evidence="2" type="ORF">Tci_688410</name>
</gene>
<dbReference type="AlphaFoldDB" id="A0A699L2A0"/>
<feature type="compositionally biased region" description="Polar residues" evidence="1">
    <location>
        <begin position="42"/>
        <end position="55"/>
    </location>
</feature>
<proteinExistence type="predicted"/>
<sequence>QQEPARRKTHTLIWRNKANLEEHSLDDLFNSLKIYETEVRHSSSPGNPTQNLAFVSSSNTDNTTDSVSTATSVSAICATLPVSSHPNIDSLSNVVIFLFFASQSTSPQLDNKDLKQIDVDDLEEMDLRWQMAMLTMRARRFLQKTGRNLGDKLWVLICPNLVLLSLHKNCLTQLMAPIIEDWVSDTEDESEPNDPQSVPSFVQTSEHVKPSGHSVQPVEASILAATPKPTSPKTNSSDKIKNKKICFMCRSVDHIIKDCNFHAKPKPQLTPRNYAHRGHTKHNALFPQKHLQKHMAPTAVLTQSKPVFNTAVRLISAAVPKILVTRPRLTHSLVTKSKLPIRRHITHIPSPKTSNSSPKVTAVKTLVVSAAQGMKGKWVWRPKCKILDHVFKRKNASMTLERLYYIDAHGRSKSVMAWVPKRF</sequence>
<reference evidence="2" key="1">
    <citation type="journal article" date="2019" name="Sci. Rep.">
        <title>Draft genome of Tanacetum cinerariifolium, the natural source of mosquito coil.</title>
        <authorList>
            <person name="Yamashiro T."/>
            <person name="Shiraishi A."/>
            <person name="Satake H."/>
            <person name="Nakayama K."/>
        </authorList>
    </citation>
    <scope>NUCLEOTIDE SEQUENCE</scope>
</reference>
<dbReference type="EMBL" id="BKCJ010565988">
    <property type="protein sequence ID" value="GFB16439.1"/>
    <property type="molecule type" value="Genomic_DNA"/>
</dbReference>
<comment type="caution">
    <text evidence="2">The sequence shown here is derived from an EMBL/GenBank/DDBJ whole genome shotgun (WGS) entry which is preliminary data.</text>
</comment>
<feature type="compositionally biased region" description="Polar residues" evidence="1">
    <location>
        <begin position="193"/>
        <end position="205"/>
    </location>
</feature>
<protein>
    <submittedName>
        <fullName evidence="2">Uncharacterized protein</fullName>
    </submittedName>
</protein>